<organism evidence="7 8">
    <name type="scientific">candidate division WOR-1 bacterium RIFOXYB2_FULL_37_13</name>
    <dbReference type="NCBI Taxonomy" id="1802579"/>
    <lineage>
        <taxon>Bacteria</taxon>
        <taxon>Bacillati</taxon>
        <taxon>Saganbacteria</taxon>
    </lineage>
</organism>
<dbReference type="InterPro" id="IPR002052">
    <property type="entry name" value="DNA_methylase_N6_adenine_CS"/>
</dbReference>
<dbReference type="PANTHER" id="PTHR18895">
    <property type="entry name" value="HEMK METHYLTRANSFERASE"/>
    <property type="match status" value="1"/>
</dbReference>
<keyword evidence="3 7" id="KW-0808">Transferase</keyword>
<sequence>MELDFIVDKSVLIPRPETEELVSLVVNRLRDSKRQSLNVLDIGTGSGCIAVTLAKYIPQAKVWATDISEEALEIAKKNAKKHGILDRIKLIKGDLFADIKEKFDIIISNPPYIPTDDIENLEPNVKGFEPREALDGGKDGLDIVRKIIEEASIYLKPDGILMLELEYRQSKKVEKLIKNKGYKNIEIIKDFAGLNRIIKAIK</sequence>
<dbReference type="STRING" id="1802579.A2310_03630"/>
<dbReference type="FunFam" id="3.40.50.150:FF:000053">
    <property type="entry name" value="Release factor glutamine methyltransferase"/>
    <property type="match status" value="1"/>
</dbReference>
<dbReference type="Pfam" id="PF13847">
    <property type="entry name" value="Methyltransf_31"/>
    <property type="match status" value="1"/>
</dbReference>
<dbReference type="InterPro" id="IPR004556">
    <property type="entry name" value="HemK-like"/>
</dbReference>
<keyword evidence="4" id="KW-0949">S-adenosyl-L-methionine</keyword>
<dbReference type="InterPro" id="IPR050320">
    <property type="entry name" value="N5-glutamine_MTase"/>
</dbReference>
<dbReference type="EMBL" id="MEUB01000005">
    <property type="protein sequence ID" value="OGC24951.1"/>
    <property type="molecule type" value="Genomic_DNA"/>
</dbReference>
<evidence type="ECO:0000256" key="3">
    <source>
        <dbReference type="ARBA" id="ARBA00022679"/>
    </source>
</evidence>
<dbReference type="PANTHER" id="PTHR18895:SF74">
    <property type="entry name" value="MTRF1L RELEASE FACTOR GLUTAMINE METHYLTRANSFERASE"/>
    <property type="match status" value="1"/>
</dbReference>
<name>A0A1F4SWY1_UNCSA</name>
<accession>A0A1F4SWY1</accession>
<dbReference type="NCBIfam" id="TIGR00537">
    <property type="entry name" value="hemK_rel_arch"/>
    <property type="match status" value="1"/>
</dbReference>
<dbReference type="InterPro" id="IPR019874">
    <property type="entry name" value="RF_methyltr_PrmC"/>
</dbReference>
<dbReference type="GO" id="GO:0032259">
    <property type="term" value="P:methylation"/>
    <property type="evidence" value="ECO:0007669"/>
    <property type="project" value="UniProtKB-KW"/>
</dbReference>
<dbReference type="NCBIfam" id="TIGR00536">
    <property type="entry name" value="hemK_fam"/>
    <property type="match status" value="1"/>
</dbReference>
<comment type="caution">
    <text evidence="7">The sequence shown here is derived from an EMBL/GenBank/DDBJ whole genome shotgun (WGS) entry which is preliminary data.</text>
</comment>
<dbReference type="GO" id="GO:0003676">
    <property type="term" value="F:nucleic acid binding"/>
    <property type="evidence" value="ECO:0007669"/>
    <property type="project" value="InterPro"/>
</dbReference>
<dbReference type="NCBIfam" id="TIGR03534">
    <property type="entry name" value="RF_mod_PrmC"/>
    <property type="match status" value="1"/>
</dbReference>
<evidence type="ECO:0000259" key="6">
    <source>
        <dbReference type="Pfam" id="PF13847"/>
    </source>
</evidence>
<evidence type="ECO:0000313" key="8">
    <source>
        <dbReference type="Proteomes" id="UP000178417"/>
    </source>
</evidence>
<dbReference type="Proteomes" id="UP000178417">
    <property type="component" value="Unassembled WGS sequence"/>
</dbReference>
<dbReference type="InterPro" id="IPR025714">
    <property type="entry name" value="Methyltranfer_dom"/>
</dbReference>
<keyword evidence="2 7" id="KW-0489">Methyltransferase</keyword>
<protein>
    <recommendedName>
        <fullName evidence="1">peptide chain release factor N(5)-glutamine methyltransferase</fullName>
        <ecNumber evidence="1">2.1.1.297</ecNumber>
    </recommendedName>
</protein>
<feature type="domain" description="Methyltransferase" evidence="6">
    <location>
        <begin position="35"/>
        <end position="175"/>
    </location>
</feature>
<evidence type="ECO:0000256" key="1">
    <source>
        <dbReference type="ARBA" id="ARBA00012771"/>
    </source>
</evidence>
<dbReference type="InterPro" id="IPR029063">
    <property type="entry name" value="SAM-dependent_MTases_sf"/>
</dbReference>
<reference evidence="7 8" key="1">
    <citation type="journal article" date="2016" name="Nat. Commun.">
        <title>Thousands of microbial genomes shed light on interconnected biogeochemical processes in an aquifer system.</title>
        <authorList>
            <person name="Anantharaman K."/>
            <person name="Brown C.T."/>
            <person name="Hug L.A."/>
            <person name="Sharon I."/>
            <person name="Castelle C.J."/>
            <person name="Probst A.J."/>
            <person name="Thomas B.C."/>
            <person name="Singh A."/>
            <person name="Wilkins M.J."/>
            <person name="Karaoz U."/>
            <person name="Brodie E.L."/>
            <person name="Williams K.H."/>
            <person name="Hubbard S.S."/>
            <person name="Banfield J.F."/>
        </authorList>
    </citation>
    <scope>NUCLEOTIDE SEQUENCE [LARGE SCALE GENOMIC DNA]</scope>
</reference>
<dbReference type="CDD" id="cd02440">
    <property type="entry name" value="AdoMet_MTases"/>
    <property type="match status" value="1"/>
</dbReference>
<dbReference type="Gene3D" id="3.40.50.150">
    <property type="entry name" value="Vaccinia Virus protein VP39"/>
    <property type="match status" value="1"/>
</dbReference>
<dbReference type="EC" id="2.1.1.297" evidence="1"/>
<gene>
    <name evidence="7" type="ORF">A2310_03630</name>
</gene>
<evidence type="ECO:0000256" key="4">
    <source>
        <dbReference type="ARBA" id="ARBA00022691"/>
    </source>
</evidence>
<proteinExistence type="predicted"/>
<dbReference type="PROSITE" id="PS00092">
    <property type="entry name" value="N6_MTASE"/>
    <property type="match status" value="1"/>
</dbReference>
<dbReference type="InterPro" id="IPR004557">
    <property type="entry name" value="PrmC-related"/>
</dbReference>
<evidence type="ECO:0000313" key="7">
    <source>
        <dbReference type="EMBL" id="OGC24951.1"/>
    </source>
</evidence>
<dbReference type="SUPFAM" id="SSF53335">
    <property type="entry name" value="S-adenosyl-L-methionine-dependent methyltransferases"/>
    <property type="match status" value="1"/>
</dbReference>
<dbReference type="GO" id="GO:0102559">
    <property type="term" value="F:peptide chain release factor N(5)-glutamine methyltransferase activity"/>
    <property type="evidence" value="ECO:0007669"/>
    <property type="project" value="UniProtKB-EC"/>
</dbReference>
<evidence type="ECO:0000256" key="2">
    <source>
        <dbReference type="ARBA" id="ARBA00022603"/>
    </source>
</evidence>
<comment type="catalytic activity">
    <reaction evidence="5">
        <text>L-glutaminyl-[peptide chain release factor] + S-adenosyl-L-methionine = N(5)-methyl-L-glutaminyl-[peptide chain release factor] + S-adenosyl-L-homocysteine + H(+)</text>
        <dbReference type="Rhea" id="RHEA:42896"/>
        <dbReference type="Rhea" id="RHEA-COMP:10271"/>
        <dbReference type="Rhea" id="RHEA-COMP:10272"/>
        <dbReference type="ChEBI" id="CHEBI:15378"/>
        <dbReference type="ChEBI" id="CHEBI:30011"/>
        <dbReference type="ChEBI" id="CHEBI:57856"/>
        <dbReference type="ChEBI" id="CHEBI:59789"/>
        <dbReference type="ChEBI" id="CHEBI:61891"/>
        <dbReference type="EC" id="2.1.1.297"/>
    </reaction>
</comment>
<dbReference type="AlphaFoldDB" id="A0A1F4SWY1"/>
<evidence type="ECO:0000256" key="5">
    <source>
        <dbReference type="ARBA" id="ARBA00048391"/>
    </source>
</evidence>